<dbReference type="STRING" id="447.Lboz_0391"/>
<dbReference type="EMBL" id="LNXU01000002">
    <property type="protein sequence ID" value="KTC77438.1"/>
    <property type="molecule type" value="Genomic_DNA"/>
</dbReference>
<reference evidence="1 2" key="1">
    <citation type="submission" date="2015-11" db="EMBL/GenBank/DDBJ databases">
        <title>Genomic analysis of 38 Legionella species identifies large and diverse effector repertoires.</title>
        <authorList>
            <person name="Burstein D."/>
            <person name="Amaro F."/>
            <person name="Zusman T."/>
            <person name="Lifshitz Z."/>
            <person name="Cohen O."/>
            <person name="Gilbert J.A."/>
            <person name="Pupko T."/>
            <person name="Shuman H.A."/>
            <person name="Segal G."/>
        </authorList>
    </citation>
    <scope>NUCLEOTIDE SEQUENCE [LARGE SCALE GENOMIC DNA]</scope>
    <source>
        <strain evidence="1 2">WIGA</strain>
    </source>
</reference>
<dbReference type="PATRIC" id="fig|447.4.peg.422"/>
<evidence type="ECO:0000313" key="1">
    <source>
        <dbReference type="EMBL" id="KTC77438.1"/>
    </source>
</evidence>
<evidence type="ECO:0000313" key="2">
    <source>
        <dbReference type="Proteomes" id="UP000054695"/>
    </source>
</evidence>
<comment type="caution">
    <text evidence="1">The sequence shown here is derived from an EMBL/GenBank/DDBJ whole genome shotgun (WGS) entry which is preliminary data.</text>
</comment>
<keyword evidence="2" id="KW-1185">Reference proteome</keyword>
<accession>A0A0W0S274</accession>
<proteinExistence type="predicted"/>
<dbReference type="Proteomes" id="UP000054695">
    <property type="component" value="Unassembled WGS sequence"/>
</dbReference>
<sequence length="53" mass="6049">MYGCSYVPRLVRGIQESCSVSEFLDPADKPQEVGKLSLYSFIEGYKIPRKLFC</sequence>
<gene>
    <name evidence="1" type="ORF">Lboz_0391</name>
</gene>
<dbReference type="AlphaFoldDB" id="A0A0W0S274"/>
<protein>
    <submittedName>
        <fullName evidence="1">Uncharacterized protein</fullName>
    </submittedName>
</protein>
<name>A0A0W0S274_LEGBO</name>
<organism evidence="1 2">
    <name type="scientific">Legionella bozemanae</name>
    <name type="common">Fluoribacter bozemanae</name>
    <dbReference type="NCBI Taxonomy" id="447"/>
    <lineage>
        <taxon>Bacteria</taxon>
        <taxon>Pseudomonadati</taxon>
        <taxon>Pseudomonadota</taxon>
        <taxon>Gammaproteobacteria</taxon>
        <taxon>Legionellales</taxon>
        <taxon>Legionellaceae</taxon>
        <taxon>Legionella</taxon>
    </lineage>
</organism>